<sequence length="361" mass="38550">MLYEYEGGKSELVLASRAVEVEGERLRKATATLHANEPGIADFDRILVAVFSGEAIANQSQIRLDSLTRITSILIHSSRERVRGLGTVRDAVRTDVEAPAGVYSPIRKQNVLGLGPLYLEPGDTVELSILVNVLGLSVYTPGTVSIAVPFQPVQPRLLGRVQETGAELHSYLASPIFTIPAGQTAPVTITLEAEGVVDLGHIQLLGAAQSPVANFDQDLLAASVVHSLRLPGADNLIIGNLEIGDLDSLPVVPATCFGHVERATPWIRFGLLEVAQGQQISMVVRNGSPVDGIYSMGMPFYPHADRGRLADKVRPSDYTMMTDPSETALPSAGESGNDTGVLDAAARNMANETQGIMRELV</sequence>
<name>W4L6U5_ENTF1</name>
<protein>
    <submittedName>
        <fullName evidence="1">Uncharacterized protein</fullName>
    </submittedName>
</protein>
<accession>W4L6U5</accession>
<dbReference type="EMBL" id="AZHW01001311">
    <property type="protein sequence ID" value="ETW93081.1"/>
    <property type="molecule type" value="Genomic_DNA"/>
</dbReference>
<dbReference type="HOGENOM" id="CLU_766577_0_0_7"/>
<evidence type="ECO:0000313" key="1">
    <source>
        <dbReference type="EMBL" id="ETW93081.1"/>
    </source>
</evidence>
<organism evidence="1 2">
    <name type="scientific">Entotheonella factor</name>
    <dbReference type="NCBI Taxonomy" id="1429438"/>
    <lineage>
        <taxon>Bacteria</taxon>
        <taxon>Pseudomonadati</taxon>
        <taxon>Nitrospinota/Tectimicrobiota group</taxon>
        <taxon>Candidatus Tectimicrobiota</taxon>
        <taxon>Candidatus Entotheonellia</taxon>
        <taxon>Candidatus Entotheonellales</taxon>
        <taxon>Candidatus Entotheonellaceae</taxon>
        <taxon>Candidatus Entotheonella</taxon>
    </lineage>
</organism>
<dbReference type="Proteomes" id="UP000019141">
    <property type="component" value="Unassembled WGS sequence"/>
</dbReference>
<dbReference type="AlphaFoldDB" id="W4L6U5"/>
<keyword evidence="2" id="KW-1185">Reference proteome</keyword>
<reference evidence="1 2" key="1">
    <citation type="journal article" date="2014" name="Nature">
        <title>An environmental bacterial taxon with a large and distinct metabolic repertoire.</title>
        <authorList>
            <person name="Wilson M.C."/>
            <person name="Mori T."/>
            <person name="Ruckert C."/>
            <person name="Uria A.R."/>
            <person name="Helf M.J."/>
            <person name="Takada K."/>
            <person name="Gernert C."/>
            <person name="Steffens U.A."/>
            <person name="Heycke N."/>
            <person name="Schmitt S."/>
            <person name="Rinke C."/>
            <person name="Helfrich E.J."/>
            <person name="Brachmann A.O."/>
            <person name="Gurgui C."/>
            <person name="Wakimoto T."/>
            <person name="Kracht M."/>
            <person name="Crusemann M."/>
            <person name="Hentschel U."/>
            <person name="Abe I."/>
            <person name="Matsunaga S."/>
            <person name="Kalinowski J."/>
            <person name="Takeyama H."/>
            <person name="Piel J."/>
        </authorList>
    </citation>
    <scope>NUCLEOTIDE SEQUENCE [LARGE SCALE GENOMIC DNA]</scope>
    <source>
        <strain evidence="2">TSY1</strain>
    </source>
</reference>
<proteinExistence type="predicted"/>
<gene>
    <name evidence="1" type="ORF">ETSY1_40810</name>
</gene>
<comment type="caution">
    <text evidence="1">The sequence shown here is derived from an EMBL/GenBank/DDBJ whole genome shotgun (WGS) entry which is preliminary data.</text>
</comment>
<evidence type="ECO:0000313" key="2">
    <source>
        <dbReference type="Proteomes" id="UP000019141"/>
    </source>
</evidence>